<dbReference type="EMBL" id="CP071529">
    <property type="protein sequence ID" value="USQ15518.1"/>
    <property type="molecule type" value="Genomic_DNA"/>
</dbReference>
<accession>A0ABY4YDN0</accession>
<dbReference type="Proteomes" id="UP001057474">
    <property type="component" value="Plasmid pLlyPCM2298_2"/>
</dbReference>
<dbReference type="RefSeq" id="WP_252582754.1">
    <property type="nucleotide sequence ID" value="NZ_CP071529.1"/>
</dbReference>
<organism evidence="1 2">
    <name type="scientific">Legionella lytica</name>
    <dbReference type="NCBI Taxonomy" id="96232"/>
    <lineage>
        <taxon>Bacteria</taxon>
        <taxon>Pseudomonadati</taxon>
        <taxon>Pseudomonadota</taxon>
        <taxon>Gammaproteobacteria</taxon>
        <taxon>Legionellales</taxon>
        <taxon>Legionellaceae</taxon>
        <taxon>Legionella</taxon>
    </lineage>
</organism>
<keyword evidence="2" id="KW-1185">Reference proteome</keyword>
<evidence type="ECO:0000313" key="1">
    <source>
        <dbReference type="EMBL" id="USQ15518.1"/>
    </source>
</evidence>
<protein>
    <submittedName>
        <fullName evidence="1">Uncharacterized protein</fullName>
    </submittedName>
</protein>
<sequence>MIKHSLQIGSIFYSSWGYDQTNIDFYEVTKLIGKCTVELRKIAQSKIPCERDYFCGKTKPIPGKFVSGPLRKRLTKLGNININSFEHASLWEGNELLYSSYA</sequence>
<reference evidence="1" key="1">
    <citation type="submission" date="2021-03" db="EMBL/GenBank/DDBJ databases">
        <title>Legionella lytica PCM 2298.</title>
        <authorList>
            <person name="Koper P."/>
        </authorList>
    </citation>
    <scope>NUCLEOTIDE SEQUENCE</scope>
    <source>
        <strain evidence="1">PCM 2298</strain>
        <plasmid evidence="1">pLlyPCM2298_2</plasmid>
    </source>
</reference>
<proteinExistence type="predicted"/>
<gene>
    <name evidence="1" type="ORF">J2N86_15955</name>
</gene>
<evidence type="ECO:0000313" key="2">
    <source>
        <dbReference type="Proteomes" id="UP001057474"/>
    </source>
</evidence>
<geneLocation type="plasmid" evidence="1 2">
    <name>pLlyPCM2298_2</name>
</geneLocation>
<keyword evidence="1" id="KW-0614">Plasmid</keyword>
<name>A0ABY4YDN0_9GAMM</name>